<dbReference type="RefSeq" id="WP_377850405.1">
    <property type="nucleotide sequence ID" value="NZ_JBHLZU010000004.1"/>
</dbReference>
<evidence type="ECO:0000256" key="3">
    <source>
        <dbReference type="ARBA" id="ARBA00022801"/>
    </source>
</evidence>
<sequence length="459" mass="48926">MRRIGAALLALGAALAVVPAAAAAAPTLTWKPCGEAECATLSVPLDWDKPGERVAISVSRAPARDQSRRIGALMFSPGGPGSGTAELVARYAKEVFPDEVRDRFDLIGLDFRGTGTSTPIRCDLPPHDPSSDRFPVTAAATAKLAGENAAFANSCAAKTGPVMAHLDTDTIARDMDALREALGEKQISYLGLSYGSMLGQAYAERFPHRLRALALDGVVDRSLPTRQLVKDNAVSTQDGWTQFVDWCARDASCALHGKDPRQVLRDVTALAERGALKAGDRVVTPREVQAGALLALNANTFLPAMASGLVKALTGDGSMLTQGMINSPMYTSYRSIICQDIPVGFPLHEAVGEVRALNPDLGGYSELWDIASGCAGWPQPVRWTPHTWRGTPPSTLLVSGAHDVATPRTWAESVHRQIPGSHLLTWPGVGHTAWMGNNKCAREATARYLLTLEMPSSSC</sequence>
<dbReference type="GO" id="GO:0016787">
    <property type="term" value="F:hydrolase activity"/>
    <property type="evidence" value="ECO:0007669"/>
    <property type="project" value="UniProtKB-KW"/>
</dbReference>
<evidence type="ECO:0000256" key="4">
    <source>
        <dbReference type="SAM" id="SignalP"/>
    </source>
</evidence>
<dbReference type="Pfam" id="PF00561">
    <property type="entry name" value="Abhydrolase_1"/>
    <property type="match status" value="1"/>
</dbReference>
<accession>A0ABV5ZUC9</accession>
<dbReference type="Pfam" id="PF08386">
    <property type="entry name" value="Abhydrolase_4"/>
    <property type="match status" value="1"/>
</dbReference>
<dbReference type="Proteomes" id="UP001589693">
    <property type="component" value="Unassembled WGS sequence"/>
</dbReference>
<dbReference type="InterPro" id="IPR051601">
    <property type="entry name" value="Serine_prot/Carboxylest_S33"/>
</dbReference>
<dbReference type="InterPro" id="IPR000073">
    <property type="entry name" value="AB_hydrolase_1"/>
</dbReference>
<dbReference type="SUPFAM" id="SSF53474">
    <property type="entry name" value="alpha/beta-Hydrolases"/>
    <property type="match status" value="1"/>
</dbReference>
<feature type="signal peptide" evidence="4">
    <location>
        <begin position="1"/>
        <end position="24"/>
    </location>
</feature>
<keyword evidence="8" id="KW-1185">Reference proteome</keyword>
<feature type="domain" description="Peptidase S33 tripeptidyl aminopeptidase-like C-terminal" evidence="6">
    <location>
        <begin position="370"/>
        <end position="456"/>
    </location>
</feature>
<keyword evidence="2 4" id="KW-0732">Signal</keyword>
<feature type="domain" description="AB hydrolase-1" evidence="5">
    <location>
        <begin position="72"/>
        <end position="261"/>
    </location>
</feature>
<dbReference type="InterPro" id="IPR013595">
    <property type="entry name" value="Pept_S33_TAP-like_C"/>
</dbReference>
<name>A0ABV5ZUC9_9PSEU</name>
<dbReference type="Gene3D" id="3.40.50.1820">
    <property type="entry name" value="alpha/beta hydrolase"/>
    <property type="match status" value="1"/>
</dbReference>
<comment type="similarity">
    <text evidence="1">Belongs to the peptidase S33 family.</text>
</comment>
<gene>
    <name evidence="7" type="ORF">ACFFQA_04895</name>
</gene>
<organism evidence="7 8">
    <name type="scientific">Allokutzneria oryzae</name>
    <dbReference type="NCBI Taxonomy" id="1378989"/>
    <lineage>
        <taxon>Bacteria</taxon>
        <taxon>Bacillati</taxon>
        <taxon>Actinomycetota</taxon>
        <taxon>Actinomycetes</taxon>
        <taxon>Pseudonocardiales</taxon>
        <taxon>Pseudonocardiaceae</taxon>
        <taxon>Allokutzneria</taxon>
    </lineage>
</organism>
<dbReference type="EMBL" id="JBHLZU010000004">
    <property type="protein sequence ID" value="MFB9903269.1"/>
    <property type="molecule type" value="Genomic_DNA"/>
</dbReference>
<keyword evidence="3 7" id="KW-0378">Hydrolase</keyword>
<dbReference type="PANTHER" id="PTHR43248">
    <property type="entry name" value="2-SUCCINYL-6-HYDROXY-2,4-CYCLOHEXADIENE-1-CARBOXYLATE SYNTHASE"/>
    <property type="match status" value="1"/>
</dbReference>
<dbReference type="PANTHER" id="PTHR43248:SF29">
    <property type="entry name" value="TRIPEPTIDYL AMINOPEPTIDASE"/>
    <property type="match status" value="1"/>
</dbReference>
<evidence type="ECO:0000256" key="2">
    <source>
        <dbReference type="ARBA" id="ARBA00022729"/>
    </source>
</evidence>
<evidence type="ECO:0000256" key="1">
    <source>
        <dbReference type="ARBA" id="ARBA00010088"/>
    </source>
</evidence>
<proteinExistence type="inferred from homology"/>
<evidence type="ECO:0000313" key="7">
    <source>
        <dbReference type="EMBL" id="MFB9903269.1"/>
    </source>
</evidence>
<evidence type="ECO:0000259" key="5">
    <source>
        <dbReference type="Pfam" id="PF00561"/>
    </source>
</evidence>
<feature type="chain" id="PRO_5047105702" evidence="4">
    <location>
        <begin position="25"/>
        <end position="459"/>
    </location>
</feature>
<evidence type="ECO:0000313" key="8">
    <source>
        <dbReference type="Proteomes" id="UP001589693"/>
    </source>
</evidence>
<comment type="caution">
    <text evidence="7">The sequence shown here is derived from an EMBL/GenBank/DDBJ whole genome shotgun (WGS) entry which is preliminary data.</text>
</comment>
<evidence type="ECO:0000259" key="6">
    <source>
        <dbReference type="Pfam" id="PF08386"/>
    </source>
</evidence>
<reference evidence="7 8" key="1">
    <citation type="submission" date="2024-09" db="EMBL/GenBank/DDBJ databases">
        <authorList>
            <person name="Sun Q."/>
            <person name="Mori K."/>
        </authorList>
    </citation>
    <scope>NUCLEOTIDE SEQUENCE [LARGE SCALE GENOMIC DNA]</scope>
    <source>
        <strain evidence="7 8">TBRC 7907</strain>
    </source>
</reference>
<dbReference type="InterPro" id="IPR029058">
    <property type="entry name" value="AB_hydrolase_fold"/>
</dbReference>
<protein>
    <submittedName>
        <fullName evidence="7">Alpha/beta hydrolase</fullName>
    </submittedName>
</protein>